<dbReference type="GO" id="GO:0016706">
    <property type="term" value="F:2-oxoglutarate-dependent dioxygenase activity"/>
    <property type="evidence" value="ECO:0007669"/>
    <property type="project" value="UniProtKB-ARBA"/>
</dbReference>
<reference evidence="2" key="1">
    <citation type="submission" date="2018-11" db="EMBL/GenBank/DDBJ databases">
        <title>Rhizobium chutanense sp. nov., isolated from root nodules of Phaseolus vulgaris in China.</title>
        <authorList>
            <person name="Huo Y."/>
        </authorList>
    </citation>
    <scope>NUCLEOTIDE SEQUENCE [LARGE SCALE GENOMIC DNA]</scope>
    <source>
        <strain evidence="2">CCBAU 65647</strain>
    </source>
</reference>
<dbReference type="SUPFAM" id="SSF51197">
    <property type="entry name" value="Clavaminate synthase-like"/>
    <property type="match status" value="1"/>
</dbReference>
<keyword evidence="2" id="KW-1185">Reference proteome</keyword>
<dbReference type="OrthoDB" id="547161at2"/>
<gene>
    <name evidence="1" type="ORF">EFQ99_06835</name>
</gene>
<evidence type="ECO:0000313" key="2">
    <source>
        <dbReference type="Proteomes" id="UP000278823"/>
    </source>
</evidence>
<organism evidence="1 2">
    <name type="scientific">Rhizobium vallis</name>
    <dbReference type="NCBI Taxonomy" id="634290"/>
    <lineage>
        <taxon>Bacteria</taxon>
        <taxon>Pseudomonadati</taxon>
        <taxon>Pseudomonadota</taxon>
        <taxon>Alphaproteobacteria</taxon>
        <taxon>Hyphomicrobiales</taxon>
        <taxon>Rhizobiaceae</taxon>
        <taxon>Rhizobium/Agrobacterium group</taxon>
        <taxon>Rhizobium</taxon>
    </lineage>
</organism>
<dbReference type="AlphaFoldDB" id="A0A3S0RBC1"/>
<dbReference type="Gene3D" id="2.60.120.620">
    <property type="entry name" value="q2cbj1_9rhob like domain"/>
    <property type="match status" value="1"/>
</dbReference>
<dbReference type="RefSeq" id="WP_126920072.1">
    <property type="nucleotide sequence ID" value="NZ_ML133687.1"/>
</dbReference>
<dbReference type="Proteomes" id="UP000278823">
    <property type="component" value="Unassembled WGS sequence"/>
</dbReference>
<dbReference type="InterPro" id="IPR008775">
    <property type="entry name" value="Phytyl_CoA_dOase-like"/>
</dbReference>
<accession>A0A3S0RBC1</accession>
<sequence length="288" mass="32027">MLSIKNGIDARNYWKSILRSQHEHALPVKADDLSAYLMSIRSDSVDIVERIASEGVAVVENYWSAEQCAKALAEMDGVIETYPDCVRQFSGGADMRMFGVEMVSETARLFHEDKYLRSMGELLGGRGLYNFATLGARIDATDTNRGSGDGWHRDAFGFQFKAIIYLCDVTSENGPFQYIPRSHKEWRVVLDSALGRLPVPPESRVDDARVQKMIASGAASARTFIGKAGTLVLANTTGVHRGTPLLRGRRYALTNYYYHHFQIGDTMLQKFAPMMPGTAERITDMIAG</sequence>
<evidence type="ECO:0000313" key="1">
    <source>
        <dbReference type="EMBL" id="RUM26004.1"/>
    </source>
</evidence>
<dbReference type="Pfam" id="PF05721">
    <property type="entry name" value="PhyH"/>
    <property type="match status" value="1"/>
</dbReference>
<name>A0A3S0RBC1_9HYPH</name>
<proteinExistence type="predicted"/>
<comment type="caution">
    <text evidence="1">The sequence shown here is derived from an EMBL/GenBank/DDBJ whole genome shotgun (WGS) entry which is preliminary data.</text>
</comment>
<dbReference type="EMBL" id="RJTH01000002">
    <property type="protein sequence ID" value="RUM26004.1"/>
    <property type="molecule type" value="Genomic_DNA"/>
</dbReference>
<protein>
    <recommendedName>
        <fullName evidence="3">Phytanoyl-CoA dioxygenase</fullName>
    </recommendedName>
</protein>
<evidence type="ECO:0008006" key="3">
    <source>
        <dbReference type="Google" id="ProtNLM"/>
    </source>
</evidence>